<reference evidence="3 4" key="1">
    <citation type="submission" date="2018-10" db="EMBL/GenBank/DDBJ databases">
        <title>Genomic Encyclopedia of Archaeal and Bacterial Type Strains, Phase II (KMG-II): from individual species to whole genera.</title>
        <authorList>
            <person name="Goeker M."/>
        </authorList>
    </citation>
    <scope>NUCLEOTIDE SEQUENCE [LARGE SCALE GENOMIC DNA]</scope>
    <source>
        <strain evidence="3 4">DSM 14954</strain>
    </source>
</reference>
<comment type="caution">
    <text evidence="3">The sequence shown here is derived from an EMBL/GenBank/DDBJ whole genome shotgun (WGS) entry which is preliminary data.</text>
</comment>
<feature type="region of interest" description="Disordered" evidence="1">
    <location>
        <begin position="123"/>
        <end position="145"/>
    </location>
</feature>
<organism evidence="3 4">
    <name type="scientific">Solirubrobacter pauli</name>
    <dbReference type="NCBI Taxonomy" id="166793"/>
    <lineage>
        <taxon>Bacteria</taxon>
        <taxon>Bacillati</taxon>
        <taxon>Actinomycetota</taxon>
        <taxon>Thermoleophilia</taxon>
        <taxon>Solirubrobacterales</taxon>
        <taxon>Solirubrobacteraceae</taxon>
        <taxon>Solirubrobacter</taxon>
    </lineage>
</organism>
<keyword evidence="4" id="KW-1185">Reference proteome</keyword>
<evidence type="ECO:0000256" key="2">
    <source>
        <dbReference type="SAM" id="SignalP"/>
    </source>
</evidence>
<dbReference type="EMBL" id="RBIL01000002">
    <property type="protein sequence ID" value="RKQ87851.1"/>
    <property type="molecule type" value="Genomic_DNA"/>
</dbReference>
<proteinExistence type="predicted"/>
<feature type="chain" id="PRO_5025018700" evidence="2">
    <location>
        <begin position="25"/>
        <end position="145"/>
    </location>
</feature>
<gene>
    <name evidence="3" type="ORF">C8N24_5883</name>
</gene>
<dbReference type="AlphaFoldDB" id="A0A660L1I3"/>
<evidence type="ECO:0000313" key="4">
    <source>
        <dbReference type="Proteomes" id="UP000278962"/>
    </source>
</evidence>
<accession>A0A660L1I3</accession>
<dbReference type="Proteomes" id="UP000278962">
    <property type="component" value="Unassembled WGS sequence"/>
</dbReference>
<keyword evidence="2" id="KW-0732">Signal</keyword>
<feature type="signal peptide" evidence="2">
    <location>
        <begin position="1"/>
        <end position="24"/>
    </location>
</feature>
<feature type="compositionally biased region" description="Basic and acidic residues" evidence="1">
    <location>
        <begin position="128"/>
        <end position="137"/>
    </location>
</feature>
<evidence type="ECO:0000256" key="1">
    <source>
        <dbReference type="SAM" id="MobiDB-lite"/>
    </source>
</evidence>
<dbReference type="RefSeq" id="WP_121256812.1">
    <property type="nucleotide sequence ID" value="NZ_RBIL01000002.1"/>
</dbReference>
<name>A0A660L1I3_9ACTN</name>
<protein>
    <submittedName>
        <fullName evidence="3">Uncharacterized protein</fullName>
    </submittedName>
</protein>
<evidence type="ECO:0000313" key="3">
    <source>
        <dbReference type="EMBL" id="RKQ87851.1"/>
    </source>
</evidence>
<sequence>MRSTFAGLIITAVMLALVPSAARADDTSLRKTVATQAKKWEKAAKRYANSVKGLEDGDEAKLKSATRTFAKATRSFHGKVEAEEASSSKLRTARTKLLDGLETYDEALDKLIEAIDADSKSKLRSAQKKADSAEKKLRSAAKAFS</sequence>